<dbReference type="PANTHER" id="PTHR47345">
    <property type="entry name" value="CUT9-INTERACTING PROTEIN SCN1"/>
    <property type="match status" value="1"/>
</dbReference>
<dbReference type="InterPro" id="IPR001130">
    <property type="entry name" value="TatD-like"/>
</dbReference>
<feature type="compositionally biased region" description="Acidic residues" evidence="1">
    <location>
        <begin position="289"/>
        <end position="300"/>
    </location>
</feature>
<feature type="region of interest" description="Disordered" evidence="1">
    <location>
        <begin position="287"/>
        <end position="306"/>
    </location>
</feature>
<dbReference type="VEuPathDB" id="FungiDB:M_BR32_EuGene_00077901"/>
<feature type="region of interest" description="Disordered" evidence="1">
    <location>
        <begin position="64"/>
        <end position="96"/>
    </location>
</feature>
<dbReference type="EMBL" id="CP034206">
    <property type="protein sequence ID" value="QBZ58794.1"/>
    <property type="molecule type" value="Genomic_DNA"/>
</dbReference>
<sequence>MCPGHGHAPGNAPVSAGSPSNTGPGDSEPFPWEIGAYDSHCHPTTTPASIAHIPTMRTRAMTVMASRAQDQALSATAADDHGVPSRSELQSRSLDPSAPVGRVVPAFGYHPWFSHLIYDDSACAELDKAAHFASVLKPSPASDPDFLAGLLDPEPLSSVVAATKERLLRYPTGMVGEVGLDKAFRLPQPREPGPDGEIDPPAEDERDMVPGGRYGRMLSKYRVNLPHQERVFLAQVALAGELGRPVSVHGVQCSGLLLDALSKTWKGHEREVVSRRKQRLVAQNAQAWEEYDSDEEDEPQQTEVGAKPFPPRICLHSFSGSAEVLKQYTDPRIPSKIFFSFSVAINMGTASVEEKLPEIIRACPDDRILVETDLHLAGDEMDSMLEKIYRHVCHVKGWGLKEGMERIARNYEDFVFG</sequence>
<dbReference type="Pfam" id="PF01026">
    <property type="entry name" value="TatD_DNase"/>
    <property type="match status" value="1"/>
</dbReference>
<dbReference type="InterPro" id="IPR032466">
    <property type="entry name" value="Metal_Hydrolase"/>
</dbReference>
<dbReference type="AlphaFoldDB" id="A0A4P7NDA6"/>
<evidence type="ECO:0000256" key="1">
    <source>
        <dbReference type="SAM" id="MobiDB-lite"/>
    </source>
</evidence>
<feature type="region of interest" description="Disordered" evidence="1">
    <location>
        <begin position="1"/>
        <end position="34"/>
    </location>
</feature>
<name>A0A4P7NDA6_PYROR</name>
<dbReference type="InterPro" id="IPR053044">
    <property type="entry name" value="Metallo-hydrolase/TatD-type"/>
</dbReference>
<organism evidence="2 3">
    <name type="scientific">Pyricularia oryzae</name>
    <name type="common">Rice blast fungus</name>
    <name type="synonym">Magnaporthe oryzae</name>
    <dbReference type="NCBI Taxonomy" id="318829"/>
    <lineage>
        <taxon>Eukaryota</taxon>
        <taxon>Fungi</taxon>
        <taxon>Dikarya</taxon>
        <taxon>Ascomycota</taxon>
        <taxon>Pezizomycotina</taxon>
        <taxon>Sordariomycetes</taxon>
        <taxon>Sordariomycetidae</taxon>
        <taxon>Magnaporthales</taxon>
        <taxon>Pyriculariaceae</taxon>
        <taxon>Pyricularia</taxon>
    </lineage>
</organism>
<evidence type="ECO:0000313" key="2">
    <source>
        <dbReference type="EMBL" id="QBZ58794.1"/>
    </source>
</evidence>
<accession>A0A4P7NDA6</accession>
<dbReference type="SUPFAM" id="SSF51556">
    <property type="entry name" value="Metallo-dependent hydrolases"/>
    <property type="match status" value="1"/>
</dbReference>
<proteinExistence type="predicted"/>
<gene>
    <name evidence="2" type="ORF">PoMZ_03752</name>
</gene>
<dbReference type="GO" id="GO:0016788">
    <property type="term" value="F:hydrolase activity, acting on ester bonds"/>
    <property type="evidence" value="ECO:0007669"/>
    <property type="project" value="InterPro"/>
</dbReference>
<dbReference type="Proteomes" id="UP000294847">
    <property type="component" value="Chromosome 3"/>
</dbReference>
<protein>
    <submittedName>
        <fullName evidence="2">Uncharacterized protein</fullName>
    </submittedName>
</protein>
<dbReference type="Gene3D" id="3.20.20.140">
    <property type="entry name" value="Metal-dependent hydrolases"/>
    <property type="match status" value="1"/>
</dbReference>
<evidence type="ECO:0000313" key="3">
    <source>
        <dbReference type="Proteomes" id="UP000294847"/>
    </source>
</evidence>
<reference evidence="2 3" key="1">
    <citation type="journal article" date="2019" name="Mol. Biol. Evol.">
        <title>Blast fungal genomes show frequent chromosomal changes, gene gains and losses, and effector gene turnover.</title>
        <authorList>
            <person name="Gomez Luciano L.B."/>
            <person name="Jason Tsai I."/>
            <person name="Chuma I."/>
            <person name="Tosa Y."/>
            <person name="Chen Y.H."/>
            <person name="Li J.Y."/>
            <person name="Li M.Y."/>
            <person name="Jade Lu M.Y."/>
            <person name="Nakayashiki H."/>
            <person name="Li W.H."/>
        </authorList>
    </citation>
    <scope>NUCLEOTIDE SEQUENCE [LARGE SCALE GENOMIC DNA]</scope>
    <source>
        <strain evidence="2">MZ5-1-6</strain>
    </source>
</reference>
<feature type="compositionally biased region" description="Acidic residues" evidence="1">
    <location>
        <begin position="194"/>
        <end position="206"/>
    </location>
</feature>
<feature type="region of interest" description="Disordered" evidence="1">
    <location>
        <begin position="185"/>
        <end position="210"/>
    </location>
</feature>
<dbReference type="PANTHER" id="PTHR47345:SF1">
    <property type="entry name" value="CUT9-INTERACTING PROTEIN SCN1"/>
    <property type="match status" value="1"/>
</dbReference>